<evidence type="ECO:0008006" key="4">
    <source>
        <dbReference type="Google" id="ProtNLM"/>
    </source>
</evidence>
<gene>
    <name evidence="2" type="ORF">ACFSUS_27290</name>
</gene>
<feature type="transmembrane region" description="Helical" evidence="1">
    <location>
        <begin position="130"/>
        <end position="152"/>
    </location>
</feature>
<keyword evidence="1" id="KW-1133">Transmembrane helix</keyword>
<dbReference type="RefSeq" id="WP_381528007.1">
    <property type="nucleotide sequence ID" value="NZ_JBHULN010000027.1"/>
</dbReference>
<dbReference type="EMBL" id="JBHULN010000027">
    <property type="protein sequence ID" value="MFD2574370.1"/>
    <property type="molecule type" value="Genomic_DNA"/>
</dbReference>
<evidence type="ECO:0000313" key="2">
    <source>
        <dbReference type="EMBL" id="MFD2574370.1"/>
    </source>
</evidence>
<feature type="transmembrane region" description="Helical" evidence="1">
    <location>
        <begin position="87"/>
        <end position="110"/>
    </location>
</feature>
<evidence type="ECO:0000256" key="1">
    <source>
        <dbReference type="SAM" id="Phobius"/>
    </source>
</evidence>
<evidence type="ECO:0000313" key="3">
    <source>
        <dbReference type="Proteomes" id="UP001597469"/>
    </source>
</evidence>
<keyword evidence="1" id="KW-0812">Transmembrane</keyword>
<proteinExistence type="predicted"/>
<sequence>MKATIKLLIICLVGFVHWFFGNLYEAVVLSPNLILADDRVAMLAASRQLFSVSAPYYYYLPWSPLAIGLTVYLWFRLRQTEFVPARPWITYAAVFAISAGLVTGYIIATFNLTLWVGSAPYSEAELARLIWQNTAVALFRLGLIGATIFCLYRSTQLAVTAYFEFYINRNHRTV</sequence>
<organism evidence="2 3">
    <name type="scientific">Spirosoma soli</name>
    <dbReference type="NCBI Taxonomy" id="1770529"/>
    <lineage>
        <taxon>Bacteria</taxon>
        <taxon>Pseudomonadati</taxon>
        <taxon>Bacteroidota</taxon>
        <taxon>Cytophagia</taxon>
        <taxon>Cytophagales</taxon>
        <taxon>Cytophagaceae</taxon>
        <taxon>Spirosoma</taxon>
    </lineage>
</organism>
<comment type="caution">
    <text evidence="2">The sequence shown here is derived from an EMBL/GenBank/DDBJ whole genome shotgun (WGS) entry which is preliminary data.</text>
</comment>
<name>A0ABW5MBD8_9BACT</name>
<accession>A0ABW5MBD8</accession>
<keyword evidence="3" id="KW-1185">Reference proteome</keyword>
<reference evidence="3" key="1">
    <citation type="journal article" date="2019" name="Int. J. Syst. Evol. Microbiol.">
        <title>The Global Catalogue of Microorganisms (GCM) 10K type strain sequencing project: providing services to taxonomists for standard genome sequencing and annotation.</title>
        <authorList>
            <consortium name="The Broad Institute Genomics Platform"/>
            <consortium name="The Broad Institute Genome Sequencing Center for Infectious Disease"/>
            <person name="Wu L."/>
            <person name="Ma J."/>
        </authorList>
    </citation>
    <scope>NUCLEOTIDE SEQUENCE [LARGE SCALE GENOMIC DNA]</scope>
    <source>
        <strain evidence="3">KCTC 42805</strain>
    </source>
</reference>
<keyword evidence="1" id="KW-0472">Membrane</keyword>
<dbReference type="Proteomes" id="UP001597469">
    <property type="component" value="Unassembled WGS sequence"/>
</dbReference>
<protein>
    <recommendedName>
        <fullName evidence="4">DUF1772 domain-containing protein</fullName>
    </recommendedName>
</protein>
<feature type="transmembrane region" description="Helical" evidence="1">
    <location>
        <begin position="56"/>
        <end position="75"/>
    </location>
</feature>